<reference evidence="2 3" key="1">
    <citation type="submission" date="2018-03" db="EMBL/GenBank/DDBJ databases">
        <authorList>
            <person name="Fogelqvist J."/>
        </authorList>
    </citation>
    <scope>NUCLEOTIDE SEQUENCE [LARGE SCALE GENOMIC DNA]</scope>
</reference>
<evidence type="ECO:0000313" key="3">
    <source>
        <dbReference type="Proteomes" id="UP000290189"/>
    </source>
</evidence>
<dbReference type="InterPro" id="IPR000909">
    <property type="entry name" value="PLipase_C_PInositol-sp_X_dom"/>
</dbReference>
<dbReference type="Pfam" id="PF26146">
    <property type="entry name" value="PI-PLC_X"/>
    <property type="match status" value="1"/>
</dbReference>
<protein>
    <recommendedName>
        <fullName evidence="1">Phosphatidylinositol-specific phospholipase C X domain-containing protein</fullName>
    </recommendedName>
</protein>
<dbReference type="PANTHER" id="PTHR13593:SF113">
    <property type="entry name" value="SI:DKEY-266F7.9"/>
    <property type="match status" value="1"/>
</dbReference>
<name>A0A3P3YNJ2_PLABS</name>
<gene>
    <name evidence="2" type="ORF">PLBR_LOCUS9011</name>
</gene>
<dbReference type="InterPro" id="IPR017946">
    <property type="entry name" value="PLC-like_Pdiesterase_TIM-brl"/>
</dbReference>
<dbReference type="Gene3D" id="3.20.20.190">
    <property type="entry name" value="Phosphatidylinositol (PI) phosphodiesterase"/>
    <property type="match status" value="1"/>
</dbReference>
<dbReference type="EMBL" id="OVEO01000019">
    <property type="protein sequence ID" value="SPR01796.1"/>
    <property type="molecule type" value="Genomic_DNA"/>
</dbReference>
<sequence>MAGHDNESGRAGWCGCCAGGCGPAVTDMVASDAVERLSSWMTRAYREAGGIASLPLNELALPGSHNSASYAITSCSTVPAGDLGDSIRPFLKVPPVSAVISRWTKCQRYSVFDQLRHGIRYIDARVQYCPRTRAMSMCHGVCCILLQDCMRQIRAFLDSYPQEVVIVDFNHVYGADRDDHHDDIVREVVNIIGRDRVARQSSCLRPMTPLREFIDSGVQVVVIYDEARAAERADIWDQSCILSSWPNTDSYDRVLAHACEQARRREALKLHVMQLLFTPELKHIRNGLLRWRSPSSILRFAKPLRGAPAALFAKCREDPDLLRNLNVIIVDDCIDEDHTFVEATLAMNAFKVLNAHASVEHAPG</sequence>
<proteinExistence type="predicted"/>
<keyword evidence="2" id="KW-0496">Mitochondrion</keyword>
<organism evidence="2 3">
    <name type="scientific">Plasmodiophora brassicae</name>
    <name type="common">Clubroot disease agent</name>
    <dbReference type="NCBI Taxonomy" id="37360"/>
    <lineage>
        <taxon>Eukaryota</taxon>
        <taxon>Sar</taxon>
        <taxon>Rhizaria</taxon>
        <taxon>Endomyxa</taxon>
        <taxon>Phytomyxea</taxon>
        <taxon>Plasmodiophorida</taxon>
        <taxon>Plasmodiophoridae</taxon>
        <taxon>Plasmodiophora</taxon>
    </lineage>
</organism>
<dbReference type="PANTHER" id="PTHR13593">
    <property type="match status" value="1"/>
</dbReference>
<dbReference type="CDD" id="cd08587">
    <property type="entry name" value="PI-PLCXDc_like"/>
    <property type="match status" value="1"/>
</dbReference>
<evidence type="ECO:0000259" key="1">
    <source>
        <dbReference type="SMART" id="SM00148"/>
    </source>
</evidence>
<dbReference type="SMART" id="SM00148">
    <property type="entry name" value="PLCXc"/>
    <property type="match status" value="1"/>
</dbReference>
<dbReference type="AlphaFoldDB" id="A0A3P3YNJ2"/>
<dbReference type="GO" id="GO:0006629">
    <property type="term" value="P:lipid metabolic process"/>
    <property type="evidence" value="ECO:0007669"/>
    <property type="project" value="InterPro"/>
</dbReference>
<dbReference type="GO" id="GO:0008081">
    <property type="term" value="F:phosphoric diester hydrolase activity"/>
    <property type="evidence" value="ECO:0007669"/>
    <property type="project" value="InterPro"/>
</dbReference>
<evidence type="ECO:0000313" key="2">
    <source>
        <dbReference type="EMBL" id="SPR01796.1"/>
    </source>
</evidence>
<dbReference type="SUPFAM" id="SSF51695">
    <property type="entry name" value="PLC-like phosphodiesterases"/>
    <property type="match status" value="1"/>
</dbReference>
<dbReference type="Proteomes" id="UP000290189">
    <property type="component" value="Unassembled WGS sequence"/>
</dbReference>
<geneLocation type="mitochondrion" evidence="2"/>
<feature type="domain" description="Phosphatidylinositol-specific phospholipase C X" evidence="1">
    <location>
        <begin position="50"/>
        <end position="218"/>
    </location>
</feature>
<accession>A0A3P3YNJ2</accession>
<dbReference type="InterPro" id="IPR051057">
    <property type="entry name" value="PI-PLC_domain"/>
</dbReference>